<sequence length="51" mass="5868">MATIEPVDEGLEHRPGEPDDIVRIWSITERAVTEVFEWTPLLLAHIRQSRG</sequence>
<dbReference type="AlphaFoldDB" id="A0A919CLR4"/>
<comment type="caution">
    <text evidence="1">The sequence shown here is derived from an EMBL/GenBank/DDBJ whole genome shotgun (WGS) entry which is preliminary data.</text>
</comment>
<dbReference type="EMBL" id="BMXL01000045">
    <property type="protein sequence ID" value="GHD37188.1"/>
    <property type="molecule type" value="Genomic_DNA"/>
</dbReference>
<name>A0A919CLR4_9ACTN</name>
<proteinExistence type="predicted"/>
<protein>
    <submittedName>
        <fullName evidence="1">Uncharacterized protein</fullName>
    </submittedName>
</protein>
<accession>A0A919CLR4</accession>
<gene>
    <name evidence="1" type="ORF">GCM10007147_45050</name>
</gene>
<dbReference type="Proteomes" id="UP000654947">
    <property type="component" value="Unassembled WGS sequence"/>
</dbReference>
<keyword evidence="2" id="KW-1185">Reference proteome</keyword>
<organism evidence="1 2">
    <name type="scientific">Nocardiopsis kunsanensis</name>
    <dbReference type="NCBI Taxonomy" id="141693"/>
    <lineage>
        <taxon>Bacteria</taxon>
        <taxon>Bacillati</taxon>
        <taxon>Actinomycetota</taxon>
        <taxon>Actinomycetes</taxon>
        <taxon>Streptosporangiales</taxon>
        <taxon>Nocardiopsidaceae</taxon>
        <taxon>Nocardiopsis</taxon>
    </lineage>
</organism>
<reference evidence="1 2" key="1">
    <citation type="journal article" date="2014" name="Int. J. Syst. Evol. Microbiol.">
        <title>Complete genome sequence of Corynebacterium casei LMG S-19264T (=DSM 44701T), isolated from a smear-ripened cheese.</title>
        <authorList>
            <consortium name="US DOE Joint Genome Institute (JGI-PGF)"/>
            <person name="Walter F."/>
            <person name="Albersmeier A."/>
            <person name="Kalinowski J."/>
            <person name="Ruckert C."/>
        </authorList>
    </citation>
    <scope>NUCLEOTIDE SEQUENCE [LARGE SCALE GENOMIC DNA]</scope>
    <source>
        <strain evidence="1 2">KCTC 19473</strain>
    </source>
</reference>
<dbReference type="RefSeq" id="WP_193518712.1">
    <property type="nucleotide sequence ID" value="NZ_BMXL01000045.1"/>
</dbReference>
<evidence type="ECO:0000313" key="1">
    <source>
        <dbReference type="EMBL" id="GHD37188.1"/>
    </source>
</evidence>
<evidence type="ECO:0000313" key="2">
    <source>
        <dbReference type="Proteomes" id="UP000654947"/>
    </source>
</evidence>